<dbReference type="SMART" id="SM00091">
    <property type="entry name" value="PAS"/>
    <property type="match status" value="1"/>
</dbReference>
<accession>A0A1F5ADJ3</accession>
<keyword evidence="1" id="KW-0547">Nucleotide-binding</keyword>
<dbReference type="Gene3D" id="3.30.450.20">
    <property type="entry name" value="PAS domain"/>
    <property type="match status" value="1"/>
</dbReference>
<feature type="domain" description="Sigma-54 factor interaction" evidence="6">
    <location>
        <begin position="344"/>
        <end position="574"/>
    </location>
</feature>
<keyword evidence="3" id="KW-0805">Transcription regulation</keyword>
<dbReference type="Gene3D" id="3.30.450.40">
    <property type="match status" value="1"/>
</dbReference>
<dbReference type="InterPro" id="IPR025662">
    <property type="entry name" value="Sigma_54_int_dom_ATP-bd_1"/>
</dbReference>
<dbReference type="InterPro" id="IPR002197">
    <property type="entry name" value="HTH_Fis"/>
</dbReference>
<dbReference type="CDD" id="cd00130">
    <property type="entry name" value="PAS"/>
    <property type="match status" value="1"/>
</dbReference>
<dbReference type="PROSITE" id="PS00675">
    <property type="entry name" value="SIGMA54_INTERACT_1"/>
    <property type="match status" value="1"/>
</dbReference>
<dbReference type="GO" id="GO:0005524">
    <property type="term" value="F:ATP binding"/>
    <property type="evidence" value="ECO:0007669"/>
    <property type="project" value="UniProtKB-KW"/>
</dbReference>
<keyword evidence="2" id="KW-0067">ATP-binding</keyword>
<evidence type="ECO:0000313" key="9">
    <source>
        <dbReference type="Proteomes" id="UP000177701"/>
    </source>
</evidence>
<dbReference type="InterPro" id="IPR058031">
    <property type="entry name" value="AAA_lid_NorR"/>
</dbReference>
<keyword evidence="5" id="KW-0804">Transcription</keyword>
<dbReference type="InterPro" id="IPR002078">
    <property type="entry name" value="Sigma_54_int"/>
</dbReference>
<dbReference type="AlphaFoldDB" id="A0A1F5ADJ3"/>
<reference evidence="8 9" key="1">
    <citation type="journal article" date="2016" name="Nat. Commun.">
        <title>Thousands of microbial genomes shed light on interconnected biogeochemical processes in an aquifer system.</title>
        <authorList>
            <person name="Anantharaman K."/>
            <person name="Brown C.T."/>
            <person name="Hug L.A."/>
            <person name="Sharon I."/>
            <person name="Castelle C.J."/>
            <person name="Probst A.J."/>
            <person name="Thomas B.C."/>
            <person name="Singh A."/>
            <person name="Wilkins M.J."/>
            <person name="Karaoz U."/>
            <person name="Brodie E.L."/>
            <person name="Williams K.H."/>
            <person name="Hubbard S.S."/>
            <person name="Banfield J.F."/>
        </authorList>
    </citation>
    <scope>NUCLEOTIDE SEQUENCE [LARGE SCALE GENOMIC DNA]</scope>
</reference>
<dbReference type="SUPFAM" id="SSF55785">
    <property type="entry name" value="PYP-like sensor domain (PAS domain)"/>
    <property type="match status" value="1"/>
</dbReference>
<gene>
    <name evidence="8" type="ORF">A2V47_02095</name>
</gene>
<dbReference type="PROSITE" id="PS50112">
    <property type="entry name" value="PAS"/>
    <property type="match status" value="1"/>
</dbReference>
<evidence type="ECO:0008006" key="10">
    <source>
        <dbReference type="Google" id="ProtNLM"/>
    </source>
</evidence>
<dbReference type="CDD" id="cd00009">
    <property type="entry name" value="AAA"/>
    <property type="match status" value="1"/>
</dbReference>
<dbReference type="SUPFAM" id="SSF52540">
    <property type="entry name" value="P-loop containing nucleoside triphosphate hydrolases"/>
    <property type="match status" value="1"/>
</dbReference>
<evidence type="ECO:0000256" key="3">
    <source>
        <dbReference type="ARBA" id="ARBA00023015"/>
    </source>
</evidence>
<dbReference type="InterPro" id="IPR025943">
    <property type="entry name" value="Sigma_54_int_dom_ATP-bd_2"/>
</dbReference>
<dbReference type="Gene3D" id="3.40.50.300">
    <property type="entry name" value="P-loop containing nucleotide triphosphate hydrolases"/>
    <property type="match status" value="1"/>
</dbReference>
<dbReference type="InterPro" id="IPR035965">
    <property type="entry name" value="PAS-like_dom_sf"/>
</dbReference>
<name>A0A1F5ADJ3_9BACT</name>
<dbReference type="InterPro" id="IPR009057">
    <property type="entry name" value="Homeodomain-like_sf"/>
</dbReference>
<evidence type="ECO:0000259" key="6">
    <source>
        <dbReference type="PROSITE" id="PS50045"/>
    </source>
</evidence>
<dbReference type="InterPro" id="IPR025944">
    <property type="entry name" value="Sigma_54_int_dom_CS"/>
</dbReference>
<evidence type="ECO:0000259" key="7">
    <source>
        <dbReference type="PROSITE" id="PS50112"/>
    </source>
</evidence>
<dbReference type="GO" id="GO:0006355">
    <property type="term" value="P:regulation of DNA-templated transcription"/>
    <property type="evidence" value="ECO:0007669"/>
    <property type="project" value="InterPro"/>
</dbReference>
<feature type="domain" description="PAS" evidence="7">
    <location>
        <begin position="212"/>
        <end position="257"/>
    </location>
</feature>
<dbReference type="Proteomes" id="UP000177701">
    <property type="component" value="Unassembled WGS sequence"/>
</dbReference>
<dbReference type="PANTHER" id="PTHR32071:SF57">
    <property type="entry name" value="C4-DICARBOXYLATE TRANSPORT TRANSCRIPTIONAL REGULATORY PROTEIN DCTD"/>
    <property type="match status" value="1"/>
</dbReference>
<comment type="caution">
    <text evidence="8">The sequence shown here is derived from an EMBL/GenBank/DDBJ whole genome shotgun (WGS) entry which is preliminary data.</text>
</comment>
<dbReference type="Pfam" id="PF25601">
    <property type="entry name" value="AAA_lid_14"/>
    <property type="match status" value="1"/>
</dbReference>
<dbReference type="InterPro" id="IPR027417">
    <property type="entry name" value="P-loop_NTPase"/>
</dbReference>
<dbReference type="PROSITE" id="PS00688">
    <property type="entry name" value="SIGMA54_INTERACT_3"/>
    <property type="match status" value="1"/>
</dbReference>
<dbReference type="EMBL" id="MEYH01000030">
    <property type="protein sequence ID" value="OGD16579.1"/>
    <property type="molecule type" value="Genomic_DNA"/>
</dbReference>
<dbReference type="PROSITE" id="PS50045">
    <property type="entry name" value="SIGMA54_INTERACT_4"/>
    <property type="match status" value="1"/>
</dbReference>
<dbReference type="SMART" id="SM00382">
    <property type="entry name" value="AAA"/>
    <property type="match status" value="1"/>
</dbReference>
<dbReference type="SUPFAM" id="SSF46689">
    <property type="entry name" value="Homeodomain-like"/>
    <property type="match status" value="1"/>
</dbReference>
<evidence type="ECO:0000313" key="8">
    <source>
        <dbReference type="EMBL" id="OGD16579.1"/>
    </source>
</evidence>
<keyword evidence="4" id="KW-0238">DNA-binding</keyword>
<organism evidence="8 9">
    <name type="scientific">Candidatus Sediminicultor quintus</name>
    <dbReference type="NCBI Taxonomy" id="1797291"/>
    <lineage>
        <taxon>Bacteria</taxon>
        <taxon>Pseudomonadati</taxon>
        <taxon>Atribacterota</taxon>
        <taxon>Candidatus Phoenicimicrobiia</taxon>
        <taxon>Candidatus Pheonicimicrobiales</taxon>
        <taxon>Candidatus Phoenicimicrobiaceae</taxon>
        <taxon>Candidatus Sediminicultor</taxon>
    </lineage>
</organism>
<dbReference type="Pfam" id="PF01590">
    <property type="entry name" value="GAF"/>
    <property type="match status" value="1"/>
</dbReference>
<evidence type="ECO:0000256" key="1">
    <source>
        <dbReference type="ARBA" id="ARBA00022741"/>
    </source>
</evidence>
<dbReference type="FunFam" id="3.40.50.300:FF:000006">
    <property type="entry name" value="DNA-binding transcriptional regulator NtrC"/>
    <property type="match status" value="1"/>
</dbReference>
<evidence type="ECO:0000256" key="4">
    <source>
        <dbReference type="ARBA" id="ARBA00023125"/>
    </source>
</evidence>
<dbReference type="InterPro" id="IPR003593">
    <property type="entry name" value="AAA+_ATPase"/>
</dbReference>
<dbReference type="Pfam" id="PF00989">
    <property type="entry name" value="PAS"/>
    <property type="match status" value="1"/>
</dbReference>
<dbReference type="PRINTS" id="PR01590">
    <property type="entry name" value="HTHFIS"/>
</dbReference>
<dbReference type="InterPro" id="IPR003018">
    <property type="entry name" value="GAF"/>
</dbReference>
<dbReference type="InterPro" id="IPR029016">
    <property type="entry name" value="GAF-like_dom_sf"/>
</dbReference>
<dbReference type="Gene3D" id="1.10.10.60">
    <property type="entry name" value="Homeodomain-like"/>
    <property type="match status" value="1"/>
</dbReference>
<dbReference type="STRING" id="1797291.A2V47_02095"/>
<dbReference type="PANTHER" id="PTHR32071">
    <property type="entry name" value="TRANSCRIPTIONAL REGULATORY PROTEIN"/>
    <property type="match status" value="1"/>
</dbReference>
<dbReference type="InterPro" id="IPR013767">
    <property type="entry name" value="PAS_fold"/>
</dbReference>
<protein>
    <recommendedName>
        <fullName evidence="10">Sigma-54-dependent Fis family transcriptional regulator</fullName>
    </recommendedName>
</protein>
<dbReference type="InterPro" id="IPR000014">
    <property type="entry name" value="PAS"/>
</dbReference>
<sequence length="653" mass="73365">MNKIKKAWKKFIENDEINTSIVRPIIADSWKRCKSAKVDPYSKRPISSLNSKEINILLERNKHLIEVSWPILKMIDEMIRGSGFRVDLVDKDGHFLKIISDIEILEESKKLGSIVGANRSELIAGTNGIGIALSTGEPIQIFGPEHYNVYHHNWTCSSSPIRDPSGNIIGAVNMSGNYRLLHKHTLGMVVGIANAIESALKTEKKVLELSINNKFLNTIIESISDGLIVINKKGEITHLNSIAGKILCKEPHEAIGKPIDKLIRTNLSLLNVLNNRKGYLEEEIIVSPFYNKKNSQRYFLTEKVVEDSEGEPQGVTALFKEMKKVHRLIGNFIGANTRYDFSSIIGNNVKLTKAVNLAKVASVSSCKILIQGESGTGKEVFAQAIHNNSNRRDKPFIAINCAAIPRDLVESELFGYEGGAFTGAKKEGRPGKFELAEGGTLFLDEIESMPLDAQPKLLRILESNQLMRIGGNKIITTDVRIISTTNQDLLLAAKKGNFREDLLYRINTVTVDVPPLRERKDDIPILVKYICDKIRRRINKNNIEIDKKVLEVLCEYNWPGNIRELENVLESAIILSKNNKITIEMIPENIKPFKSNNLDIKKNSEVNSLIDIEKEVISKVLKEAKGNINKASRVLGIDRSTLYRKIEKYRISK</sequence>
<dbReference type="Gene3D" id="1.10.8.60">
    <property type="match status" value="1"/>
</dbReference>
<dbReference type="PROSITE" id="PS00676">
    <property type="entry name" value="SIGMA54_INTERACT_2"/>
    <property type="match status" value="1"/>
</dbReference>
<dbReference type="Pfam" id="PF00158">
    <property type="entry name" value="Sigma54_activat"/>
    <property type="match status" value="1"/>
</dbReference>
<proteinExistence type="predicted"/>
<dbReference type="GO" id="GO:0043565">
    <property type="term" value="F:sequence-specific DNA binding"/>
    <property type="evidence" value="ECO:0007669"/>
    <property type="project" value="InterPro"/>
</dbReference>
<evidence type="ECO:0000256" key="5">
    <source>
        <dbReference type="ARBA" id="ARBA00023163"/>
    </source>
</evidence>
<dbReference type="Pfam" id="PF02954">
    <property type="entry name" value="HTH_8"/>
    <property type="match status" value="1"/>
</dbReference>
<evidence type="ECO:0000256" key="2">
    <source>
        <dbReference type="ARBA" id="ARBA00022840"/>
    </source>
</evidence>